<sequence>MAVQDALALKEQGNKRFAKGDYAGAEGLYSQALRPRASIIADPKDPRLYTNRAMARVKLQRWDDAVADCQACLALSPDNMKALFQMAQAQVELRDFDGALENALRAHGIAARTEDKSLTAVTQLVLRCKKERWDDRERARLRQGSELEREVLALLAREAEQAVADCDEGDEGARADARAEWDAKLATMRTTFELARGEQGRRRAVPDWAIDDITFGIMVDPVMTKTGKSYERASILEHLRRSKTDPVTRDRLDVSDLRPNLDLREACAEFLEENGWAVDW</sequence>
<dbReference type="GO" id="GO:0045862">
    <property type="term" value="P:positive regulation of proteolysis"/>
    <property type="evidence" value="ECO:0007669"/>
    <property type="project" value="TreeGrafter"/>
</dbReference>
<dbReference type="PROSITE" id="PS51698">
    <property type="entry name" value="U_BOX"/>
    <property type="match status" value="1"/>
</dbReference>
<dbReference type="Gene3D" id="3.30.40.10">
    <property type="entry name" value="Zinc/RING finger domain, C3HC4 (zinc finger)"/>
    <property type="match status" value="1"/>
</dbReference>
<dbReference type="GO" id="GO:0006515">
    <property type="term" value="P:protein quality control for misfolded or incompletely synthesized proteins"/>
    <property type="evidence" value="ECO:0007669"/>
    <property type="project" value="TreeGrafter"/>
</dbReference>
<dbReference type="GO" id="GO:0005737">
    <property type="term" value="C:cytoplasm"/>
    <property type="evidence" value="ECO:0007669"/>
    <property type="project" value="TreeGrafter"/>
</dbReference>
<name>A0A423WCI1_CYTCH</name>
<keyword evidence="2" id="KW-0808">Transferase</keyword>
<keyword evidence="3" id="KW-0677">Repeat</keyword>
<reference evidence="7 8" key="1">
    <citation type="submission" date="2015-09" db="EMBL/GenBank/DDBJ databases">
        <title>Host preference determinants of Valsa canker pathogens revealed by comparative genomics.</title>
        <authorList>
            <person name="Yin Z."/>
            <person name="Huang L."/>
        </authorList>
    </citation>
    <scope>NUCLEOTIDE SEQUENCE [LARGE SCALE GENOMIC DNA]</scope>
    <source>
        <strain evidence="7 8">YSFL</strain>
    </source>
</reference>
<dbReference type="SUPFAM" id="SSF57850">
    <property type="entry name" value="RING/U-box"/>
    <property type="match status" value="1"/>
</dbReference>
<dbReference type="InterPro" id="IPR013083">
    <property type="entry name" value="Znf_RING/FYVE/PHD"/>
</dbReference>
<organism evidence="7 8">
    <name type="scientific">Cytospora chrysosperma</name>
    <name type="common">Cytospora canker fungus</name>
    <name type="synonym">Sphaeria chrysosperma</name>
    <dbReference type="NCBI Taxonomy" id="252740"/>
    <lineage>
        <taxon>Eukaryota</taxon>
        <taxon>Fungi</taxon>
        <taxon>Dikarya</taxon>
        <taxon>Ascomycota</taxon>
        <taxon>Pezizomycotina</taxon>
        <taxon>Sordariomycetes</taxon>
        <taxon>Sordariomycetidae</taxon>
        <taxon>Diaporthales</taxon>
        <taxon>Cytosporaceae</taxon>
        <taxon>Cytospora</taxon>
    </lineage>
</organism>
<keyword evidence="8" id="KW-1185">Reference proteome</keyword>
<dbReference type="SMART" id="SM00028">
    <property type="entry name" value="TPR"/>
    <property type="match status" value="3"/>
</dbReference>
<evidence type="ECO:0000256" key="2">
    <source>
        <dbReference type="ARBA" id="ARBA00022679"/>
    </source>
</evidence>
<evidence type="ECO:0000256" key="4">
    <source>
        <dbReference type="ARBA" id="ARBA00022786"/>
    </source>
</evidence>
<dbReference type="STRING" id="252740.A0A423WCI1"/>
<keyword evidence="5" id="KW-0413">Isomerase</keyword>
<dbReference type="Proteomes" id="UP000284375">
    <property type="component" value="Unassembled WGS sequence"/>
</dbReference>
<dbReference type="GO" id="GO:0000209">
    <property type="term" value="P:protein polyubiquitination"/>
    <property type="evidence" value="ECO:0007669"/>
    <property type="project" value="TreeGrafter"/>
</dbReference>
<evidence type="ECO:0000256" key="3">
    <source>
        <dbReference type="ARBA" id="ARBA00022737"/>
    </source>
</evidence>
<dbReference type="InterPro" id="IPR019734">
    <property type="entry name" value="TPR_rpt"/>
</dbReference>
<protein>
    <recommendedName>
        <fullName evidence="6">U-box domain-containing protein</fullName>
    </recommendedName>
</protein>
<evidence type="ECO:0000259" key="6">
    <source>
        <dbReference type="PROSITE" id="PS51698"/>
    </source>
</evidence>
<dbReference type="GO" id="GO:0071218">
    <property type="term" value="P:cellular response to misfolded protein"/>
    <property type="evidence" value="ECO:0007669"/>
    <property type="project" value="TreeGrafter"/>
</dbReference>
<dbReference type="AlphaFoldDB" id="A0A423WCI1"/>
<evidence type="ECO:0000313" key="8">
    <source>
        <dbReference type="Proteomes" id="UP000284375"/>
    </source>
</evidence>
<evidence type="ECO:0000313" key="7">
    <source>
        <dbReference type="EMBL" id="ROW01072.1"/>
    </source>
</evidence>
<dbReference type="GO" id="GO:0061630">
    <property type="term" value="F:ubiquitin protein ligase activity"/>
    <property type="evidence" value="ECO:0007669"/>
    <property type="project" value="UniProtKB-EC"/>
</dbReference>
<dbReference type="GO" id="GO:0003755">
    <property type="term" value="F:peptidyl-prolyl cis-trans isomerase activity"/>
    <property type="evidence" value="ECO:0007669"/>
    <property type="project" value="UniProtKB-KW"/>
</dbReference>
<dbReference type="SMART" id="SM00504">
    <property type="entry name" value="Ubox"/>
    <property type="match status" value="1"/>
</dbReference>
<dbReference type="GO" id="GO:0051087">
    <property type="term" value="F:protein-folding chaperone binding"/>
    <property type="evidence" value="ECO:0007669"/>
    <property type="project" value="TreeGrafter"/>
</dbReference>
<dbReference type="InterPro" id="IPR003613">
    <property type="entry name" value="Ubox_domain"/>
</dbReference>
<dbReference type="Pfam" id="PF04564">
    <property type="entry name" value="U-box"/>
    <property type="match status" value="1"/>
</dbReference>
<comment type="catalytic activity">
    <reaction evidence="1">
        <text>S-ubiquitinyl-[E2 ubiquitin-conjugating enzyme]-L-cysteine + [acceptor protein]-L-lysine = [E2 ubiquitin-conjugating enzyme]-L-cysteine + N(6)-ubiquitinyl-[acceptor protein]-L-lysine.</text>
        <dbReference type="EC" id="2.3.2.27"/>
    </reaction>
</comment>
<dbReference type="OrthoDB" id="629492at2759"/>
<keyword evidence="5" id="KW-0697">Rotamase</keyword>
<dbReference type="Gene3D" id="1.25.40.10">
    <property type="entry name" value="Tetratricopeptide repeat domain"/>
    <property type="match status" value="1"/>
</dbReference>
<feature type="domain" description="U-box" evidence="6">
    <location>
        <begin position="204"/>
        <end position="277"/>
    </location>
</feature>
<evidence type="ECO:0000256" key="1">
    <source>
        <dbReference type="ARBA" id="ARBA00000900"/>
    </source>
</evidence>
<dbReference type="PANTHER" id="PTHR46803:SF2">
    <property type="entry name" value="E3 UBIQUITIN-PROTEIN LIGASE CHIP"/>
    <property type="match status" value="1"/>
</dbReference>
<evidence type="ECO:0000256" key="5">
    <source>
        <dbReference type="ARBA" id="ARBA00023110"/>
    </source>
</evidence>
<dbReference type="GO" id="GO:0043161">
    <property type="term" value="P:proteasome-mediated ubiquitin-dependent protein catabolic process"/>
    <property type="evidence" value="ECO:0007669"/>
    <property type="project" value="TreeGrafter"/>
</dbReference>
<comment type="caution">
    <text evidence="7">The sequence shown here is derived from an EMBL/GenBank/DDBJ whole genome shotgun (WGS) entry which is preliminary data.</text>
</comment>
<dbReference type="SUPFAM" id="SSF48452">
    <property type="entry name" value="TPR-like"/>
    <property type="match status" value="1"/>
</dbReference>
<dbReference type="InterPro" id="IPR011990">
    <property type="entry name" value="TPR-like_helical_dom_sf"/>
</dbReference>
<dbReference type="EMBL" id="LJZO01000007">
    <property type="protein sequence ID" value="ROW01072.1"/>
    <property type="molecule type" value="Genomic_DNA"/>
</dbReference>
<dbReference type="PANTHER" id="PTHR46803">
    <property type="entry name" value="E3 UBIQUITIN-PROTEIN LIGASE CHIP"/>
    <property type="match status" value="1"/>
</dbReference>
<proteinExistence type="predicted"/>
<accession>A0A423WCI1</accession>
<keyword evidence="4" id="KW-0833">Ubl conjugation pathway</keyword>
<gene>
    <name evidence="7" type="ORF">VSDG_02867</name>
</gene>